<keyword evidence="3" id="KW-1185">Reference proteome</keyword>
<gene>
    <name evidence="2" type="ORF">AWC38_SpisGene11399</name>
</gene>
<dbReference type="AlphaFoldDB" id="A0A2B4S4P5"/>
<dbReference type="Proteomes" id="UP000225706">
    <property type="component" value="Unassembled WGS sequence"/>
</dbReference>
<evidence type="ECO:0008006" key="4">
    <source>
        <dbReference type="Google" id="ProtNLM"/>
    </source>
</evidence>
<evidence type="ECO:0000256" key="1">
    <source>
        <dbReference type="SAM" id="MobiDB-lite"/>
    </source>
</evidence>
<dbReference type="SUPFAM" id="SSF56672">
    <property type="entry name" value="DNA/RNA polymerases"/>
    <property type="match status" value="1"/>
</dbReference>
<name>A0A2B4S4P5_STYPI</name>
<dbReference type="InterPro" id="IPR050951">
    <property type="entry name" value="Retrovirus_Pol_polyprotein"/>
</dbReference>
<dbReference type="Gene3D" id="3.10.10.10">
    <property type="entry name" value="HIV Type 1 Reverse Transcriptase, subunit A, domain 1"/>
    <property type="match status" value="1"/>
</dbReference>
<dbReference type="InterPro" id="IPR043502">
    <property type="entry name" value="DNA/RNA_pol_sf"/>
</dbReference>
<reference evidence="3" key="1">
    <citation type="journal article" date="2017" name="bioRxiv">
        <title>Comparative analysis of the genomes of Stylophora pistillata and Acropora digitifera provides evidence for extensive differences between species of corals.</title>
        <authorList>
            <person name="Voolstra C.R."/>
            <person name="Li Y."/>
            <person name="Liew Y.J."/>
            <person name="Baumgarten S."/>
            <person name="Zoccola D."/>
            <person name="Flot J.-F."/>
            <person name="Tambutte S."/>
            <person name="Allemand D."/>
            <person name="Aranda M."/>
        </authorList>
    </citation>
    <scope>NUCLEOTIDE SEQUENCE [LARGE SCALE GENOMIC DNA]</scope>
</reference>
<sequence>MGLLTVHKETFVSVVKNLEDDLIMKYVDVFDDGLGKLPGKVHLQGFPNGNSPSKETACLSHREIQGKTSKVARSRGTRWVSQFVVAAKKSGELRVCTDPKAFNTVLKRVRYQNLVIDDSLPDFAETRVFTKVDLISAFRHLVQDNESSLLTTLSTPHGRYHRPRLPFGSCVIVNRDNICIDLLTEVDSSGDEEPTPGFCRKWIVQAMKNQLRDSAVSKYKKEDKHVRYQVRSSVKRKGRHVEDKKRKSKAYPARQEPWNQTIRCWRGPEANRGKKVSGFLKKEIKEAAGPLQVYAGHNAGAEAAIHTMSHVFEEEGTNGILLIDSEALADARRVFGEEKIRIGKEAIERLSEIAKSQPQTAYVAFTKENKSKFTNIKIIEEGGDTQAICIRSLSRQLKSVAADGGSTRDIDAAKTSNTNPDDEDSEIGGKKQRKITVMMWAGVEAETEGRIPEGIDYLKVYHIKSYCSSATLQGDRK</sequence>
<dbReference type="PANTHER" id="PTHR37984">
    <property type="entry name" value="PROTEIN CBG26694"/>
    <property type="match status" value="1"/>
</dbReference>
<feature type="region of interest" description="Disordered" evidence="1">
    <location>
        <begin position="404"/>
        <end position="430"/>
    </location>
</feature>
<dbReference type="InterPro" id="IPR043128">
    <property type="entry name" value="Rev_trsase/Diguanyl_cyclase"/>
</dbReference>
<dbReference type="PANTHER" id="PTHR37984:SF8">
    <property type="entry name" value="CCHC-TYPE DOMAIN-CONTAINING PROTEIN"/>
    <property type="match status" value="1"/>
</dbReference>
<organism evidence="2 3">
    <name type="scientific">Stylophora pistillata</name>
    <name type="common">Smooth cauliflower coral</name>
    <dbReference type="NCBI Taxonomy" id="50429"/>
    <lineage>
        <taxon>Eukaryota</taxon>
        <taxon>Metazoa</taxon>
        <taxon>Cnidaria</taxon>
        <taxon>Anthozoa</taxon>
        <taxon>Hexacorallia</taxon>
        <taxon>Scleractinia</taxon>
        <taxon>Astrocoeniina</taxon>
        <taxon>Pocilloporidae</taxon>
        <taxon>Stylophora</taxon>
    </lineage>
</organism>
<accession>A0A2B4S4P5</accession>
<dbReference type="EMBL" id="LSMT01000189">
    <property type="protein sequence ID" value="PFX24023.1"/>
    <property type="molecule type" value="Genomic_DNA"/>
</dbReference>
<feature type="region of interest" description="Disordered" evidence="1">
    <location>
        <begin position="233"/>
        <end position="253"/>
    </location>
</feature>
<dbReference type="Gene3D" id="3.30.70.270">
    <property type="match status" value="1"/>
</dbReference>
<proteinExistence type="predicted"/>
<protein>
    <recommendedName>
        <fullName evidence="4">Reverse transcriptase domain-containing protein</fullName>
    </recommendedName>
</protein>
<evidence type="ECO:0000313" key="3">
    <source>
        <dbReference type="Proteomes" id="UP000225706"/>
    </source>
</evidence>
<comment type="caution">
    <text evidence="2">The sequence shown here is derived from an EMBL/GenBank/DDBJ whole genome shotgun (WGS) entry which is preliminary data.</text>
</comment>
<evidence type="ECO:0000313" key="2">
    <source>
        <dbReference type="EMBL" id="PFX24023.1"/>
    </source>
</evidence>